<sequence>MLAGEDQHQRQEAEAQRDPRPEFRPVERLLGPGHVAAVDRTRGRLDMFTGNPGRATKVLLDAAESQERESPGWADGAFADAAMSAFLAGDPVRAVDLAFRAQTPSDRPGDQVELISGLIIGTALTHLGRVPEGLRMLRESAAIVRQHGLDLEDLEYAVFTALAHAWVGDLPAARALSETLVHDLRRQSALGILPLALYAAAYIQAMSGRFSSASTQAAEAVELAHDTGNSLWSFFGLSCLALIEAHQGDETPCRKHAIDALTLLGSFDLQYPRDALDALGLLELSLGRPGAALQHLEAAHQDPQTDTPPVFDGPPGADLVEAYVRSDGPVPDDILAQVESQSGNLDFAINAALAWRCRGLLADDESFTACFVQALDLHAHAGSPYDQARTQFCFGERLRRTGRRRDSRRQLREAYEQFAQLGANQWARRSAEELRATGERVRKDPAAPPEKLTPQERSVASAVANGATNNEAAAALFLSPKTIEAHLGRVYRKLGIRSRSELAASFRQST</sequence>
<feature type="region of interest" description="Disordered" evidence="4">
    <location>
        <begin position="1"/>
        <end position="31"/>
    </location>
</feature>
<dbReference type="InterPro" id="IPR000792">
    <property type="entry name" value="Tscrpt_reg_LuxR_C"/>
</dbReference>
<dbReference type="SUPFAM" id="SSF48452">
    <property type="entry name" value="TPR-like"/>
    <property type="match status" value="1"/>
</dbReference>
<dbReference type="Pfam" id="PF00196">
    <property type="entry name" value="GerE"/>
    <property type="match status" value="1"/>
</dbReference>
<dbReference type="EMBL" id="BAAATD010000005">
    <property type="protein sequence ID" value="GAA2605466.1"/>
    <property type="molecule type" value="Genomic_DNA"/>
</dbReference>
<organism evidence="6 7">
    <name type="scientific">Actinomadura fulvescens</name>
    <dbReference type="NCBI Taxonomy" id="46160"/>
    <lineage>
        <taxon>Bacteria</taxon>
        <taxon>Bacillati</taxon>
        <taxon>Actinomycetota</taxon>
        <taxon>Actinomycetes</taxon>
        <taxon>Streptosporangiales</taxon>
        <taxon>Thermomonosporaceae</taxon>
        <taxon>Actinomadura</taxon>
    </lineage>
</organism>
<dbReference type="Proteomes" id="UP001501509">
    <property type="component" value="Unassembled WGS sequence"/>
</dbReference>
<dbReference type="CDD" id="cd06170">
    <property type="entry name" value="LuxR_C_like"/>
    <property type="match status" value="1"/>
</dbReference>
<keyword evidence="2" id="KW-0238">DNA-binding</keyword>
<dbReference type="SUPFAM" id="SSF46894">
    <property type="entry name" value="C-terminal effector domain of the bipartite response regulators"/>
    <property type="match status" value="1"/>
</dbReference>
<accession>A0ABN3PW96</accession>
<feature type="domain" description="HTH luxR-type" evidence="5">
    <location>
        <begin position="445"/>
        <end position="510"/>
    </location>
</feature>
<proteinExistence type="predicted"/>
<evidence type="ECO:0000256" key="1">
    <source>
        <dbReference type="ARBA" id="ARBA00023015"/>
    </source>
</evidence>
<evidence type="ECO:0000256" key="2">
    <source>
        <dbReference type="ARBA" id="ARBA00023125"/>
    </source>
</evidence>
<dbReference type="SMART" id="SM00421">
    <property type="entry name" value="HTH_LUXR"/>
    <property type="match status" value="1"/>
</dbReference>
<keyword evidence="3" id="KW-0804">Transcription</keyword>
<protein>
    <recommendedName>
        <fullName evidence="5">HTH luxR-type domain-containing protein</fullName>
    </recommendedName>
</protein>
<name>A0ABN3PW96_9ACTN</name>
<dbReference type="PANTHER" id="PTHR44688:SF16">
    <property type="entry name" value="DNA-BINDING TRANSCRIPTIONAL ACTIVATOR DEVR_DOSR"/>
    <property type="match status" value="1"/>
</dbReference>
<keyword evidence="1" id="KW-0805">Transcription regulation</keyword>
<gene>
    <name evidence="6" type="ORF">GCM10010411_44550</name>
</gene>
<dbReference type="PANTHER" id="PTHR44688">
    <property type="entry name" value="DNA-BINDING TRANSCRIPTIONAL ACTIVATOR DEVR_DOSR"/>
    <property type="match status" value="1"/>
</dbReference>
<dbReference type="InterPro" id="IPR011990">
    <property type="entry name" value="TPR-like_helical_dom_sf"/>
</dbReference>
<evidence type="ECO:0000313" key="6">
    <source>
        <dbReference type="EMBL" id="GAA2605466.1"/>
    </source>
</evidence>
<comment type="caution">
    <text evidence="6">The sequence shown here is derived from an EMBL/GenBank/DDBJ whole genome shotgun (WGS) entry which is preliminary data.</text>
</comment>
<dbReference type="InterPro" id="IPR016032">
    <property type="entry name" value="Sig_transdc_resp-reg_C-effctor"/>
</dbReference>
<dbReference type="PROSITE" id="PS50043">
    <property type="entry name" value="HTH_LUXR_2"/>
    <property type="match status" value="1"/>
</dbReference>
<evidence type="ECO:0000313" key="7">
    <source>
        <dbReference type="Proteomes" id="UP001501509"/>
    </source>
</evidence>
<dbReference type="PRINTS" id="PR00038">
    <property type="entry name" value="HTHLUXR"/>
</dbReference>
<feature type="compositionally biased region" description="Basic and acidic residues" evidence="4">
    <location>
        <begin position="1"/>
        <end position="27"/>
    </location>
</feature>
<evidence type="ECO:0000259" key="5">
    <source>
        <dbReference type="PROSITE" id="PS50043"/>
    </source>
</evidence>
<dbReference type="Gene3D" id="1.10.10.10">
    <property type="entry name" value="Winged helix-like DNA-binding domain superfamily/Winged helix DNA-binding domain"/>
    <property type="match status" value="1"/>
</dbReference>
<feature type="compositionally biased region" description="Basic and acidic residues" evidence="4">
    <location>
        <begin position="435"/>
        <end position="445"/>
    </location>
</feature>
<dbReference type="InterPro" id="IPR036388">
    <property type="entry name" value="WH-like_DNA-bd_sf"/>
</dbReference>
<reference evidence="6 7" key="1">
    <citation type="journal article" date="2019" name="Int. J. Syst. Evol. Microbiol.">
        <title>The Global Catalogue of Microorganisms (GCM) 10K type strain sequencing project: providing services to taxonomists for standard genome sequencing and annotation.</title>
        <authorList>
            <consortium name="The Broad Institute Genomics Platform"/>
            <consortium name="The Broad Institute Genome Sequencing Center for Infectious Disease"/>
            <person name="Wu L."/>
            <person name="Ma J."/>
        </authorList>
    </citation>
    <scope>NUCLEOTIDE SEQUENCE [LARGE SCALE GENOMIC DNA]</scope>
    <source>
        <strain evidence="6 7">JCM 6833</strain>
    </source>
</reference>
<dbReference type="Gene3D" id="1.25.40.10">
    <property type="entry name" value="Tetratricopeptide repeat domain"/>
    <property type="match status" value="1"/>
</dbReference>
<evidence type="ECO:0000256" key="4">
    <source>
        <dbReference type="SAM" id="MobiDB-lite"/>
    </source>
</evidence>
<keyword evidence="7" id="KW-1185">Reference proteome</keyword>
<feature type="region of interest" description="Disordered" evidence="4">
    <location>
        <begin position="435"/>
        <end position="457"/>
    </location>
</feature>
<evidence type="ECO:0000256" key="3">
    <source>
        <dbReference type="ARBA" id="ARBA00023163"/>
    </source>
</evidence>